<dbReference type="SUPFAM" id="SSF53335">
    <property type="entry name" value="S-adenosyl-L-methionine-dependent methyltransferases"/>
    <property type="match status" value="1"/>
</dbReference>
<evidence type="ECO:0000256" key="1">
    <source>
        <dbReference type="ARBA" id="ARBA00022574"/>
    </source>
</evidence>
<dbReference type="PROSITE" id="PS50082">
    <property type="entry name" value="WD_REPEATS_2"/>
    <property type="match status" value="1"/>
</dbReference>
<keyword evidence="1 3" id="KW-0853">WD repeat</keyword>
<dbReference type="SUPFAM" id="SSF50978">
    <property type="entry name" value="WD40 repeat-like"/>
    <property type="match status" value="1"/>
</dbReference>
<accession>A0A4S4LAU5</accession>
<dbReference type="Pfam" id="PF23798">
    <property type="entry name" value="Beta-prop_SPT8"/>
    <property type="match status" value="2"/>
</dbReference>
<dbReference type="Pfam" id="PF13489">
    <property type="entry name" value="Methyltransf_23"/>
    <property type="match status" value="1"/>
</dbReference>
<dbReference type="EMBL" id="SGPK01000087">
    <property type="protein sequence ID" value="THH08784.1"/>
    <property type="molecule type" value="Genomic_DNA"/>
</dbReference>
<dbReference type="SMART" id="SM00320">
    <property type="entry name" value="WD40"/>
    <property type="match status" value="4"/>
</dbReference>
<feature type="region of interest" description="Disordered" evidence="4">
    <location>
        <begin position="369"/>
        <end position="389"/>
    </location>
</feature>
<dbReference type="InterPro" id="IPR057544">
    <property type="entry name" value="Beta-prop_SPT8"/>
</dbReference>
<dbReference type="InterPro" id="IPR001680">
    <property type="entry name" value="WD40_rpt"/>
</dbReference>
<dbReference type="Proteomes" id="UP000308199">
    <property type="component" value="Unassembled WGS sequence"/>
</dbReference>
<evidence type="ECO:0000256" key="2">
    <source>
        <dbReference type="ARBA" id="ARBA00022737"/>
    </source>
</evidence>
<dbReference type="PANTHER" id="PTHR19848:SF8">
    <property type="entry name" value="F-BOX AND WD REPEAT DOMAIN CONTAINING 7"/>
    <property type="match status" value="1"/>
</dbReference>
<feature type="compositionally biased region" description="Polar residues" evidence="4">
    <location>
        <begin position="370"/>
        <end position="384"/>
    </location>
</feature>
<dbReference type="OrthoDB" id="2013972at2759"/>
<feature type="domain" description="Transcription factor spt8 beta-propeller" evidence="5">
    <location>
        <begin position="2"/>
        <end position="165"/>
    </location>
</feature>
<dbReference type="PROSITE" id="PS50294">
    <property type="entry name" value="WD_REPEATS_REGION"/>
    <property type="match status" value="1"/>
</dbReference>
<organism evidence="6 7">
    <name type="scientific">Phellinidium pouzarii</name>
    <dbReference type="NCBI Taxonomy" id="167371"/>
    <lineage>
        <taxon>Eukaryota</taxon>
        <taxon>Fungi</taxon>
        <taxon>Dikarya</taxon>
        <taxon>Basidiomycota</taxon>
        <taxon>Agaricomycotina</taxon>
        <taxon>Agaricomycetes</taxon>
        <taxon>Hymenochaetales</taxon>
        <taxon>Hymenochaetaceae</taxon>
        <taxon>Phellinidium</taxon>
    </lineage>
</organism>
<evidence type="ECO:0000256" key="3">
    <source>
        <dbReference type="PROSITE-ProRule" id="PRU00221"/>
    </source>
</evidence>
<name>A0A4S4LAU5_9AGAM</name>
<dbReference type="AlphaFoldDB" id="A0A4S4LAU5"/>
<dbReference type="PANTHER" id="PTHR19848">
    <property type="entry name" value="WD40 REPEAT PROTEIN"/>
    <property type="match status" value="1"/>
</dbReference>
<proteinExistence type="predicted"/>
<evidence type="ECO:0000313" key="6">
    <source>
        <dbReference type="EMBL" id="THH08784.1"/>
    </source>
</evidence>
<feature type="domain" description="Transcription factor spt8 beta-propeller" evidence="5">
    <location>
        <begin position="214"/>
        <end position="320"/>
    </location>
</feature>
<reference evidence="6 7" key="1">
    <citation type="submission" date="2019-02" db="EMBL/GenBank/DDBJ databases">
        <title>Genome sequencing of the rare red list fungi Phellinidium pouzarii.</title>
        <authorList>
            <person name="Buettner E."/>
            <person name="Kellner H."/>
        </authorList>
    </citation>
    <scope>NUCLEOTIDE SEQUENCE [LARGE SCALE GENOMIC DNA]</scope>
    <source>
        <strain evidence="6 7">DSM 108285</strain>
    </source>
</reference>
<protein>
    <recommendedName>
        <fullName evidence="5">Transcription factor spt8 beta-propeller domain-containing protein</fullName>
    </recommendedName>
</protein>
<feature type="region of interest" description="Disordered" evidence="4">
    <location>
        <begin position="174"/>
        <end position="197"/>
    </location>
</feature>
<dbReference type="CDD" id="cd02440">
    <property type="entry name" value="AdoMet_MTases"/>
    <property type="match status" value="1"/>
</dbReference>
<feature type="repeat" description="WD" evidence="3">
    <location>
        <begin position="112"/>
        <end position="153"/>
    </location>
</feature>
<gene>
    <name evidence="6" type="ORF">EW145_g2470</name>
</gene>
<dbReference type="InterPro" id="IPR029063">
    <property type="entry name" value="SAM-dependent_MTases_sf"/>
</dbReference>
<sequence length="712" mass="78410">MCMTHLLTGSQDGYIRDYDVFAAVNGKTFLSAPQRQHCGVIEGTMKAGHLRVWWENPGSSLGADSVVEDHTRSPVTSLAMHSDALWALGGTEKGHVNLFTVRHEPGQLITAMYGHRGHVTSLALQHDEMGYFSAGWDGDVYQWDLNTGHHVRKFTSTGAQVAVVAPEEDAKSTLASAKTSMQPLSTGTTTRSSMVNHVRGPPTLDSSRYGAFSPNVLMTASIDGSIVLWDQRVDTPGQGVGRLEMSSKTPPWSVSACWSAYDGQIYAGRRNCTVDVWDTRQFGQSVNGVPKLLKTLRNPTSSGAISCVAAFPDGRHIAVDIDDSGPGEDDARYASITYNSHALAQPPPAPSLAGQAYQGSGDIRVVGNGSAPTVPTMRSRSSASPDDESYTYAVTPEIAETLFREVHGRKLNTMQPVYQLPADDDEVKRQEYFHKMMYMVMGDKNHVGPIDEVLSLPSERKKRILDIGTGGGLWAIQIADEFPDVEVIGVDLAPIMPEMVPPNCDFELFDAQLNPYPDEYFDIVHARCVHTGMRNYPLFLEEVARILSPGGLVILVESEIKPLTEGKLPIEAGPRGGAPGWHAFWEQFRRCLAGNHIDTTVPTRLGSLLRATGAFDDIVAQEATVPVGFWPKDLGLLTVAQYAWMEHDYLIPAVRPLFLSYGLSEFRVKILIEDAQQDLYYPLTRPYSCVHVSQARKITSWTPPRRRTRRLR</sequence>
<feature type="compositionally biased region" description="Polar residues" evidence="4">
    <location>
        <begin position="174"/>
        <end position="195"/>
    </location>
</feature>
<dbReference type="Gene3D" id="2.130.10.10">
    <property type="entry name" value="YVTN repeat-like/Quinoprotein amine dehydrogenase"/>
    <property type="match status" value="2"/>
</dbReference>
<dbReference type="InterPro" id="IPR036322">
    <property type="entry name" value="WD40_repeat_dom_sf"/>
</dbReference>
<keyword evidence="2" id="KW-0677">Repeat</keyword>
<evidence type="ECO:0000313" key="7">
    <source>
        <dbReference type="Proteomes" id="UP000308199"/>
    </source>
</evidence>
<dbReference type="InterPro" id="IPR015943">
    <property type="entry name" value="WD40/YVTN_repeat-like_dom_sf"/>
</dbReference>
<comment type="caution">
    <text evidence="6">The sequence shown here is derived from an EMBL/GenBank/DDBJ whole genome shotgun (WGS) entry which is preliminary data.</text>
</comment>
<evidence type="ECO:0000259" key="5">
    <source>
        <dbReference type="Pfam" id="PF23798"/>
    </source>
</evidence>
<dbReference type="Gene3D" id="3.40.50.150">
    <property type="entry name" value="Vaccinia Virus protein VP39"/>
    <property type="match status" value="1"/>
</dbReference>
<keyword evidence="7" id="KW-1185">Reference proteome</keyword>
<evidence type="ECO:0000256" key="4">
    <source>
        <dbReference type="SAM" id="MobiDB-lite"/>
    </source>
</evidence>